<sequence length="145" mass="16738">MASRGCEGSRTVCQYRFPELQAVVSELIEQAERFADELIQASKTQREAATSGAKRHLPNDDGKPQVKRRSRLKLSAKCILQDWFERNYEYPYPTRAEKMALVEKCGKDVTASMITNWFFNARKRVNWRQLSAQAAALKAERQRPQ</sequence>
<dbReference type="SUPFAM" id="SSF46689">
    <property type="entry name" value="Homeodomain-like"/>
    <property type="match status" value="1"/>
</dbReference>
<evidence type="ECO:0000256" key="3">
    <source>
        <dbReference type="ARBA" id="ARBA00023242"/>
    </source>
</evidence>
<comment type="subcellular location">
    <subcellularLocation>
        <location evidence="4">Nucleus</location>
    </subcellularLocation>
</comment>
<dbReference type="AlphaFoldDB" id="A0A0G4J6X4"/>
<organism evidence="7 8">
    <name type="scientific">Plasmodiophora brassicae</name>
    <name type="common">Clubroot disease agent</name>
    <dbReference type="NCBI Taxonomy" id="37360"/>
    <lineage>
        <taxon>Eukaryota</taxon>
        <taxon>Sar</taxon>
        <taxon>Rhizaria</taxon>
        <taxon>Endomyxa</taxon>
        <taxon>Phytomyxea</taxon>
        <taxon>Plasmodiophorida</taxon>
        <taxon>Plasmodiophoridae</taxon>
        <taxon>Plasmodiophora</taxon>
    </lineage>
</organism>
<dbReference type="InterPro" id="IPR008422">
    <property type="entry name" value="KN_HD"/>
</dbReference>
<gene>
    <name evidence="7" type="ORF">PBRA_009264</name>
</gene>
<protein>
    <recommendedName>
        <fullName evidence="6">Homeobox domain-containing protein</fullName>
    </recommendedName>
</protein>
<keyword evidence="3 4" id="KW-0539">Nucleus</keyword>
<keyword evidence="1 4" id="KW-0238">DNA-binding</keyword>
<feature type="DNA-binding region" description="Homeobox" evidence="4">
    <location>
        <begin position="65"/>
        <end position="129"/>
    </location>
</feature>
<evidence type="ECO:0000313" key="7">
    <source>
        <dbReference type="EMBL" id="CEP03046.1"/>
    </source>
</evidence>
<dbReference type="GO" id="GO:0005634">
    <property type="term" value="C:nucleus"/>
    <property type="evidence" value="ECO:0007669"/>
    <property type="project" value="UniProtKB-SubCell"/>
</dbReference>
<keyword evidence="8" id="KW-1185">Reference proteome</keyword>
<dbReference type="Pfam" id="PF05920">
    <property type="entry name" value="Homeobox_KN"/>
    <property type="match status" value="1"/>
</dbReference>
<reference evidence="7 8" key="1">
    <citation type="submission" date="2015-02" db="EMBL/GenBank/DDBJ databases">
        <authorList>
            <person name="Chooi Y.-H."/>
        </authorList>
    </citation>
    <scope>NUCLEOTIDE SEQUENCE [LARGE SCALE GENOMIC DNA]</scope>
    <source>
        <strain evidence="7">E3</strain>
    </source>
</reference>
<dbReference type="EMBL" id="CDSF01000138">
    <property type="protein sequence ID" value="CEP03046.1"/>
    <property type="molecule type" value="Genomic_DNA"/>
</dbReference>
<evidence type="ECO:0000259" key="6">
    <source>
        <dbReference type="PROSITE" id="PS50071"/>
    </source>
</evidence>
<dbReference type="OrthoDB" id="10056939at2759"/>
<evidence type="ECO:0000256" key="1">
    <source>
        <dbReference type="ARBA" id="ARBA00023125"/>
    </source>
</evidence>
<evidence type="ECO:0000313" key="8">
    <source>
        <dbReference type="Proteomes" id="UP000039324"/>
    </source>
</evidence>
<feature type="domain" description="Homeobox" evidence="6">
    <location>
        <begin position="63"/>
        <end position="128"/>
    </location>
</feature>
<dbReference type="CDD" id="cd00086">
    <property type="entry name" value="homeodomain"/>
    <property type="match status" value="1"/>
</dbReference>
<keyword evidence="2 4" id="KW-0371">Homeobox</keyword>
<dbReference type="InterPro" id="IPR001356">
    <property type="entry name" value="HD"/>
</dbReference>
<evidence type="ECO:0000256" key="5">
    <source>
        <dbReference type="SAM" id="MobiDB-lite"/>
    </source>
</evidence>
<dbReference type="PROSITE" id="PS50071">
    <property type="entry name" value="HOMEOBOX_2"/>
    <property type="match status" value="1"/>
</dbReference>
<feature type="region of interest" description="Disordered" evidence="5">
    <location>
        <begin position="45"/>
        <end position="69"/>
    </location>
</feature>
<dbReference type="InterPro" id="IPR050224">
    <property type="entry name" value="TALE_homeobox"/>
</dbReference>
<dbReference type="InterPro" id="IPR009057">
    <property type="entry name" value="Homeodomain-like_sf"/>
</dbReference>
<dbReference type="GO" id="GO:0006355">
    <property type="term" value="P:regulation of DNA-templated transcription"/>
    <property type="evidence" value="ECO:0007669"/>
    <property type="project" value="InterPro"/>
</dbReference>
<dbReference type="GO" id="GO:0003677">
    <property type="term" value="F:DNA binding"/>
    <property type="evidence" value="ECO:0007669"/>
    <property type="project" value="UniProtKB-UniRule"/>
</dbReference>
<dbReference type="SMART" id="SM00389">
    <property type="entry name" value="HOX"/>
    <property type="match status" value="1"/>
</dbReference>
<evidence type="ECO:0000256" key="2">
    <source>
        <dbReference type="ARBA" id="ARBA00023155"/>
    </source>
</evidence>
<dbReference type="STRING" id="37360.A0A0G4J6X4"/>
<name>A0A0G4J6X4_PLABS</name>
<proteinExistence type="predicted"/>
<accession>A0A0G4J6X4</accession>
<evidence type="ECO:0000256" key="4">
    <source>
        <dbReference type="PROSITE-ProRule" id="PRU00108"/>
    </source>
</evidence>
<dbReference type="PANTHER" id="PTHR11850">
    <property type="entry name" value="HOMEOBOX PROTEIN TRANSCRIPTION FACTORS"/>
    <property type="match status" value="1"/>
</dbReference>
<dbReference type="Proteomes" id="UP000039324">
    <property type="component" value="Unassembled WGS sequence"/>
</dbReference>
<dbReference type="Gene3D" id="1.10.10.60">
    <property type="entry name" value="Homeodomain-like"/>
    <property type="match status" value="1"/>
</dbReference>